<evidence type="ECO:0000256" key="4">
    <source>
        <dbReference type="ARBA" id="ARBA00022846"/>
    </source>
</evidence>
<dbReference type="PRINTS" id="PR00449">
    <property type="entry name" value="RASTRNSFRMNG"/>
</dbReference>
<dbReference type="OrthoDB" id="265044at2759"/>
<keyword evidence="6" id="KW-0342">GTP-binding</keyword>
<dbReference type="NCBIfam" id="TIGR00231">
    <property type="entry name" value="small_GTP"/>
    <property type="match status" value="1"/>
</dbReference>
<dbReference type="GO" id="GO:0005525">
    <property type="term" value="F:GTP binding"/>
    <property type="evidence" value="ECO:0007669"/>
    <property type="project" value="UniProtKB-KW"/>
</dbReference>
<keyword evidence="5" id="KW-0969">Cilium</keyword>
<accession>A0A250XRA2</accession>
<dbReference type="InterPro" id="IPR027417">
    <property type="entry name" value="P-loop_NTPase"/>
</dbReference>
<evidence type="ECO:0000256" key="5">
    <source>
        <dbReference type="ARBA" id="ARBA00023069"/>
    </source>
</evidence>
<evidence type="ECO:0000256" key="3">
    <source>
        <dbReference type="ARBA" id="ARBA00022741"/>
    </source>
</evidence>
<keyword evidence="4" id="KW-0282">Flagellum</keyword>
<dbReference type="SMART" id="SM00174">
    <property type="entry name" value="RHO"/>
    <property type="match status" value="1"/>
</dbReference>
<dbReference type="SMART" id="SM00175">
    <property type="entry name" value="RAB"/>
    <property type="match status" value="1"/>
</dbReference>
<dbReference type="GO" id="GO:0030990">
    <property type="term" value="C:intraciliary transport particle"/>
    <property type="evidence" value="ECO:0007669"/>
    <property type="project" value="UniProtKB-ARBA"/>
</dbReference>
<dbReference type="PANTHER" id="PTHR47978">
    <property type="match status" value="1"/>
</dbReference>
<dbReference type="EMBL" id="BEGY01000179">
    <property type="protein sequence ID" value="GAX85584.1"/>
    <property type="molecule type" value="Genomic_DNA"/>
</dbReference>
<dbReference type="Gene3D" id="3.40.50.300">
    <property type="entry name" value="P-loop containing nucleotide triphosphate hydrolases"/>
    <property type="match status" value="1"/>
</dbReference>
<sequence length="199" mass="22164">MKITEITGVLRCKVALCGDSAVGKTSLVSMYTSKGQKFPKLYTMTTGVDVVVAQVPIPDTTLIAELYMLDTSGSELYRESISQYWNGVYYAMVVFDVTNADSFESCKVWMDELKKMRLDKERQIKGVLVATKTDLPSQRHAVTLQSAQDWATANGMDFFATSSIPPGDNIECPFVSLAKSFHKSYEEKLAGYLDACRNY</sequence>
<dbReference type="Proteomes" id="UP000232323">
    <property type="component" value="Unassembled WGS sequence"/>
</dbReference>
<evidence type="ECO:0000256" key="7">
    <source>
        <dbReference type="ARBA" id="ARBA00023273"/>
    </source>
</evidence>
<reference evidence="8 9" key="1">
    <citation type="submission" date="2017-08" db="EMBL/GenBank/DDBJ databases">
        <title>Acidophilic green algal genome provides insights into adaptation to an acidic environment.</title>
        <authorList>
            <person name="Hirooka S."/>
            <person name="Hirose Y."/>
            <person name="Kanesaki Y."/>
            <person name="Higuchi S."/>
            <person name="Fujiwara T."/>
            <person name="Onuma R."/>
            <person name="Era A."/>
            <person name="Ohbayashi R."/>
            <person name="Uzuka A."/>
            <person name="Nozaki H."/>
            <person name="Yoshikawa H."/>
            <person name="Miyagishima S.Y."/>
        </authorList>
    </citation>
    <scope>NUCLEOTIDE SEQUENCE [LARGE SCALE GENOMIC DNA]</scope>
    <source>
        <strain evidence="8 9">NIES-2499</strain>
    </source>
</reference>
<dbReference type="InterPro" id="IPR001806">
    <property type="entry name" value="Small_GTPase"/>
</dbReference>
<evidence type="ECO:0000256" key="6">
    <source>
        <dbReference type="ARBA" id="ARBA00023134"/>
    </source>
</evidence>
<comment type="caution">
    <text evidence="8">The sequence shown here is derived from an EMBL/GenBank/DDBJ whole genome shotgun (WGS) entry which is preliminary data.</text>
</comment>
<evidence type="ECO:0000313" key="8">
    <source>
        <dbReference type="EMBL" id="GAX85584.1"/>
    </source>
</evidence>
<dbReference type="FunFam" id="3.40.50.300:FF:001684">
    <property type="entry name" value="Intraflagellar transport 27 homolog (Chlamydomonas)"/>
    <property type="match status" value="1"/>
</dbReference>
<evidence type="ECO:0000313" key="9">
    <source>
        <dbReference type="Proteomes" id="UP000232323"/>
    </source>
</evidence>
<dbReference type="SMART" id="SM00173">
    <property type="entry name" value="RAS"/>
    <property type="match status" value="1"/>
</dbReference>
<name>A0A250XRA2_9CHLO</name>
<protein>
    <submittedName>
        <fullName evidence="8">Uncharacterized protein</fullName>
    </submittedName>
</protein>
<dbReference type="GO" id="GO:0003924">
    <property type="term" value="F:GTPase activity"/>
    <property type="evidence" value="ECO:0007669"/>
    <property type="project" value="InterPro"/>
</dbReference>
<keyword evidence="7" id="KW-0966">Cell projection</keyword>
<comment type="subcellular location">
    <subcellularLocation>
        <location evidence="1">Cell projection</location>
        <location evidence="1">Cilium</location>
        <location evidence="1">Flagellum</location>
    </subcellularLocation>
</comment>
<dbReference type="STRING" id="1157962.A0A250XRA2"/>
<dbReference type="InterPro" id="IPR005225">
    <property type="entry name" value="Small_GTP-bd"/>
</dbReference>
<proteinExistence type="inferred from homology"/>
<dbReference type="AlphaFoldDB" id="A0A250XRA2"/>
<dbReference type="PROSITE" id="PS51419">
    <property type="entry name" value="RAB"/>
    <property type="match status" value="1"/>
</dbReference>
<dbReference type="GO" id="GO:0031514">
    <property type="term" value="C:motile cilium"/>
    <property type="evidence" value="ECO:0007669"/>
    <property type="project" value="UniProtKB-SubCell"/>
</dbReference>
<organism evidence="8 9">
    <name type="scientific">Chlamydomonas eustigma</name>
    <dbReference type="NCBI Taxonomy" id="1157962"/>
    <lineage>
        <taxon>Eukaryota</taxon>
        <taxon>Viridiplantae</taxon>
        <taxon>Chlorophyta</taxon>
        <taxon>core chlorophytes</taxon>
        <taxon>Chlorophyceae</taxon>
        <taxon>CS clade</taxon>
        <taxon>Chlamydomonadales</taxon>
        <taxon>Chlamydomonadaceae</taxon>
        <taxon>Chlamydomonas</taxon>
    </lineage>
</organism>
<keyword evidence="3" id="KW-0547">Nucleotide-binding</keyword>
<gene>
    <name evidence="8" type="ORF">CEUSTIGMA_g12999.t1</name>
</gene>
<evidence type="ECO:0000256" key="1">
    <source>
        <dbReference type="ARBA" id="ARBA00004230"/>
    </source>
</evidence>
<comment type="similarity">
    <text evidence="2">Belongs to the small GTPase superfamily. Rab family.</text>
</comment>
<evidence type="ECO:0000256" key="2">
    <source>
        <dbReference type="ARBA" id="ARBA00006270"/>
    </source>
</evidence>
<dbReference type="SUPFAM" id="SSF52540">
    <property type="entry name" value="P-loop containing nucleoside triphosphate hydrolases"/>
    <property type="match status" value="1"/>
</dbReference>
<keyword evidence="9" id="KW-1185">Reference proteome</keyword>
<dbReference type="Pfam" id="PF00071">
    <property type="entry name" value="Ras"/>
    <property type="match status" value="1"/>
</dbReference>